<organism evidence="2 3">
    <name type="scientific">Setomelanomma holmii</name>
    <dbReference type="NCBI Taxonomy" id="210430"/>
    <lineage>
        <taxon>Eukaryota</taxon>
        <taxon>Fungi</taxon>
        <taxon>Dikarya</taxon>
        <taxon>Ascomycota</taxon>
        <taxon>Pezizomycotina</taxon>
        <taxon>Dothideomycetes</taxon>
        <taxon>Pleosporomycetidae</taxon>
        <taxon>Pleosporales</taxon>
        <taxon>Pleosporineae</taxon>
        <taxon>Phaeosphaeriaceae</taxon>
        <taxon>Setomelanomma</taxon>
    </lineage>
</organism>
<dbReference type="Proteomes" id="UP000799777">
    <property type="component" value="Unassembled WGS sequence"/>
</dbReference>
<dbReference type="OrthoDB" id="5364171at2759"/>
<keyword evidence="3" id="KW-1185">Reference proteome</keyword>
<feature type="compositionally biased region" description="Low complexity" evidence="1">
    <location>
        <begin position="183"/>
        <end position="204"/>
    </location>
</feature>
<evidence type="ECO:0000256" key="1">
    <source>
        <dbReference type="SAM" id="MobiDB-lite"/>
    </source>
</evidence>
<protein>
    <submittedName>
        <fullName evidence="2">Uncharacterized protein</fullName>
    </submittedName>
</protein>
<gene>
    <name evidence="2" type="ORF">EK21DRAFT_89651</name>
</gene>
<evidence type="ECO:0000313" key="2">
    <source>
        <dbReference type="EMBL" id="KAF2029557.1"/>
    </source>
</evidence>
<feature type="region of interest" description="Disordered" evidence="1">
    <location>
        <begin position="375"/>
        <end position="403"/>
    </location>
</feature>
<dbReference type="EMBL" id="ML978199">
    <property type="protein sequence ID" value="KAF2029557.1"/>
    <property type="molecule type" value="Genomic_DNA"/>
</dbReference>
<accession>A0A9P4H9W5</accession>
<name>A0A9P4H9W5_9PLEO</name>
<reference evidence="2" key="1">
    <citation type="journal article" date="2020" name="Stud. Mycol.">
        <title>101 Dothideomycetes genomes: a test case for predicting lifestyles and emergence of pathogens.</title>
        <authorList>
            <person name="Haridas S."/>
            <person name="Albert R."/>
            <person name="Binder M."/>
            <person name="Bloem J."/>
            <person name="Labutti K."/>
            <person name="Salamov A."/>
            <person name="Andreopoulos B."/>
            <person name="Baker S."/>
            <person name="Barry K."/>
            <person name="Bills G."/>
            <person name="Bluhm B."/>
            <person name="Cannon C."/>
            <person name="Castanera R."/>
            <person name="Culley D."/>
            <person name="Daum C."/>
            <person name="Ezra D."/>
            <person name="Gonzalez J."/>
            <person name="Henrissat B."/>
            <person name="Kuo A."/>
            <person name="Liang C."/>
            <person name="Lipzen A."/>
            <person name="Lutzoni F."/>
            <person name="Magnuson J."/>
            <person name="Mondo S."/>
            <person name="Nolan M."/>
            <person name="Ohm R."/>
            <person name="Pangilinan J."/>
            <person name="Park H.-J."/>
            <person name="Ramirez L."/>
            <person name="Alfaro M."/>
            <person name="Sun H."/>
            <person name="Tritt A."/>
            <person name="Yoshinaga Y."/>
            <person name="Zwiers L.-H."/>
            <person name="Turgeon B."/>
            <person name="Goodwin S."/>
            <person name="Spatafora J."/>
            <person name="Crous P."/>
            <person name="Grigoriev I."/>
        </authorList>
    </citation>
    <scope>NUCLEOTIDE SEQUENCE</scope>
    <source>
        <strain evidence="2">CBS 110217</strain>
    </source>
</reference>
<feature type="region of interest" description="Disordered" evidence="1">
    <location>
        <begin position="179"/>
        <end position="206"/>
    </location>
</feature>
<comment type="caution">
    <text evidence="2">The sequence shown here is derived from an EMBL/GenBank/DDBJ whole genome shotgun (WGS) entry which is preliminary data.</text>
</comment>
<sequence length="403" mass="43664">MSRPKSMPDFSVLMDASTPLFEARAQNRRQTSPVRGQGHPRKKLSISLAAGLIMNTDSPKGVAHPGSPQKQSLDGTIEEEEMGAEGGLFHAYALKSDFTNSPPYILTFASAAVCTQWWGLVQREYPDATRPSPQLFVMKGEDLDRIPDSLRFYGLRHKWFCTGQDNLSNSSPVIPLQSADGHALAPARSAPAERPGSSSSASSSMDRLAEKLDRLAGVVENNAEQIHALSVAQSAGLQRMQEINETNTAQIKALADSQAKLQALIDQNASHYIALSNSSFQAQEQIKNILKTTTTQIQGLSKNQAQLANTFDGMMRGIDNLASSVSQMNIGSNMSDTSSAVSSPIPFHVMGNRISPPPRKLNRKIKGVWYEYDTPAVPSPNASPRRSVAFADAPLKSSVSKKT</sequence>
<proteinExistence type="predicted"/>
<dbReference type="AlphaFoldDB" id="A0A9P4H9W5"/>
<evidence type="ECO:0000313" key="3">
    <source>
        <dbReference type="Proteomes" id="UP000799777"/>
    </source>
</evidence>